<dbReference type="PROSITE" id="PS00211">
    <property type="entry name" value="ABC_TRANSPORTER_1"/>
    <property type="match status" value="1"/>
</dbReference>
<evidence type="ECO:0000256" key="3">
    <source>
        <dbReference type="ARBA" id="ARBA00022475"/>
    </source>
</evidence>
<evidence type="ECO:0000259" key="7">
    <source>
        <dbReference type="PROSITE" id="PS50893"/>
    </source>
</evidence>
<reference evidence="8" key="1">
    <citation type="submission" date="2020-05" db="EMBL/GenBank/DDBJ databases">
        <authorList>
            <person name="Chiriac C."/>
            <person name="Salcher M."/>
            <person name="Ghai R."/>
            <person name="Kavagutti S V."/>
        </authorList>
    </citation>
    <scope>NUCLEOTIDE SEQUENCE</scope>
</reference>
<dbReference type="AlphaFoldDB" id="A0A6J6EL28"/>
<keyword evidence="2" id="KW-0813">Transport</keyword>
<dbReference type="PANTHER" id="PTHR43297:SF2">
    <property type="entry name" value="DIPEPTIDE TRANSPORT ATP-BINDING PROTEIN DPPD"/>
    <property type="match status" value="1"/>
</dbReference>
<comment type="subcellular location">
    <subcellularLocation>
        <location evidence="1">Cell membrane</location>
        <topology evidence="1">Peripheral membrane protein</topology>
    </subcellularLocation>
</comment>
<proteinExistence type="predicted"/>
<dbReference type="EMBL" id="CAEZTT010000051">
    <property type="protein sequence ID" value="CAB4575854.1"/>
    <property type="molecule type" value="Genomic_DNA"/>
</dbReference>
<keyword evidence="3" id="KW-1003">Cell membrane</keyword>
<evidence type="ECO:0000256" key="6">
    <source>
        <dbReference type="ARBA" id="ARBA00023136"/>
    </source>
</evidence>
<dbReference type="SUPFAM" id="SSF52540">
    <property type="entry name" value="P-loop containing nucleoside triphosphate hydrolases"/>
    <property type="match status" value="1"/>
</dbReference>
<name>A0A6J6EL28_9ZZZZ</name>
<dbReference type="SMART" id="SM00382">
    <property type="entry name" value="AAA"/>
    <property type="match status" value="1"/>
</dbReference>
<evidence type="ECO:0000256" key="5">
    <source>
        <dbReference type="ARBA" id="ARBA00022840"/>
    </source>
</evidence>
<dbReference type="GO" id="GO:0005886">
    <property type="term" value="C:plasma membrane"/>
    <property type="evidence" value="ECO:0007669"/>
    <property type="project" value="UniProtKB-SubCell"/>
</dbReference>
<dbReference type="InterPro" id="IPR027417">
    <property type="entry name" value="P-loop_NTPase"/>
</dbReference>
<dbReference type="InterPro" id="IPR013563">
    <property type="entry name" value="Oligopep_ABC_C"/>
</dbReference>
<evidence type="ECO:0000256" key="1">
    <source>
        <dbReference type="ARBA" id="ARBA00004202"/>
    </source>
</evidence>
<dbReference type="GO" id="GO:0016887">
    <property type="term" value="F:ATP hydrolysis activity"/>
    <property type="evidence" value="ECO:0007669"/>
    <property type="project" value="InterPro"/>
</dbReference>
<dbReference type="GO" id="GO:0005524">
    <property type="term" value="F:ATP binding"/>
    <property type="evidence" value="ECO:0007669"/>
    <property type="project" value="UniProtKB-KW"/>
</dbReference>
<dbReference type="InterPro" id="IPR050388">
    <property type="entry name" value="ABC_Ni/Peptide_Import"/>
</dbReference>
<dbReference type="PROSITE" id="PS50893">
    <property type="entry name" value="ABC_TRANSPORTER_2"/>
    <property type="match status" value="1"/>
</dbReference>
<dbReference type="Pfam" id="PF00005">
    <property type="entry name" value="ABC_tran"/>
    <property type="match status" value="1"/>
</dbReference>
<keyword evidence="5" id="KW-0067">ATP-binding</keyword>
<dbReference type="Gene3D" id="3.40.50.300">
    <property type="entry name" value="P-loop containing nucleotide triphosphate hydrolases"/>
    <property type="match status" value="1"/>
</dbReference>
<protein>
    <submittedName>
        <fullName evidence="8">Unannotated protein</fullName>
    </submittedName>
</protein>
<dbReference type="CDD" id="cd03257">
    <property type="entry name" value="ABC_NikE_OppD_transporters"/>
    <property type="match status" value="1"/>
</dbReference>
<evidence type="ECO:0000256" key="4">
    <source>
        <dbReference type="ARBA" id="ARBA00022741"/>
    </source>
</evidence>
<accession>A0A6J6EL28</accession>
<gene>
    <name evidence="8" type="ORF">UFOPK1726_00561</name>
</gene>
<keyword evidence="6" id="KW-0472">Membrane</keyword>
<dbReference type="PANTHER" id="PTHR43297">
    <property type="entry name" value="OLIGOPEPTIDE TRANSPORT ATP-BINDING PROTEIN APPD"/>
    <property type="match status" value="1"/>
</dbReference>
<dbReference type="InterPro" id="IPR003593">
    <property type="entry name" value="AAA+_ATPase"/>
</dbReference>
<dbReference type="InterPro" id="IPR003439">
    <property type="entry name" value="ABC_transporter-like_ATP-bd"/>
</dbReference>
<dbReference type="NCBIfam" id="TIGR01727">
    <property type="entry name" value="oligo_HPY"/>
    <property type="match status" value="1"/>
</dbReference>
<dbReference type="GO" id="GO:0015833">
    <property type="term" value="P:peptide transport"/>
    <property type="evidence" value="ECO:0007669"/>
    <property type="project" value="InterPro"/>
</dbReference>
<dbReference type="Pfam" id="PF08352">
    <property type="entry name" value="oligo_HPY"/>
    <property type="match status" value="1"/>
</dbReference>
<evidence type="ECO:0000313" key="8">
    <source>
        <dbReference type="EMBL" id="CAB4575854.1"/>
    </source>
</evidence>
<sequence length="333" mass="36984">MTNELLVDIDSVQVSVKLSRTRRLQIVDYASMQIRRGEMMGLIGESGSGKTMLCRGFIGTLERRDAYISGGKILFDGIDLAKAKDETWRAIRGKRIGYVPQSALAGPNPVLTIEAQLLETLKNDPKLDRQSARKRAMELLEIVQIRRPDIVMKQYPNQLSGGMKQRVMIACAIALQPELIVADEPTTGLDVTVQAEIMKLLKDIRSEFNTSIVLVSHDLPLINDVCDRITVMHAGATIETLPSSEIEKSKHPYTIALYKSRIDLAPPRGELITIKGQPPAVGNWQEGCRFNQRCDFVTDACLVGPHPRYIQLAQDHQTACINHASISDKVGSR</sequence>
<dbReference type="InterPro" id="IPR017871">
    <property type="entry name" value="ABC_transporter-like_CS"/>
</dbReference>
<keyword evidence="4" id="KW-0547">Nucleotide-binding</keyword>
<evidence type="ECO:0000256" key="2">
    <source>
        <dbReference type="ARBA" id="ARBA00022448"/>
    </source>
</evidence>
<organism evidence="8">
    <name type="scientific">freshwater metagenome</name>
    <dbReference type="NCBI Taxonomy" id="449393"/>
    <lineage>
        <taxon>unclassified sequences</taxon>
        <taxon>metagenomes</taxon>
        <taxon>ecological metagenomes</taxon>
    </lineage>
</organism>
<feature type="domain" description="ABC transporter" evidence="7">
    <location>
        <begin position="7"/>
        <end position="259"/>
    </location>
</feature>